<sequence>MKFRKPRWPVDFKLVLFSADGEQLVTVRNVGRHGLCLTDCQDLRKGQDVKLLFAGTGRQGRVEWVRKSLAGVHVDRALGEVELAMLRQLPRRAGAAGAAEGLGSGTPAGRSRET</sequence>
<evidence type="ECO:0000313" key="2">
    <source>
        <dbReference type="EMBL" id="KMW60450.1"/>
    </source>
</evidence>
<evidence type="ECO:0008006" key="4">
    <source>
        <dbReference type="Google" id="ProtNLM"/>
    </source>
</evidence>
<keyword evidence="3" id="KW-1185">Reference proteome</keyword>
<dbReference type="STRING" id="1675527.AIOL_000605"/>
<name>A0A0J9ECH5_9RHOB</name>
<dbReference type="PATRIC" id="fig|1675527.3.peg.663"/>
<feature type="region of interest" description="Disordered" evidence="1">
    <location>
        <begin position="94"/>
        <end position="114"/>
    </location>
</feature>
<proteinExistence type="predicted"/>
<evidence type="ECO:0000313" key="3">
    <source>
        <dbReference type="Proteomes" id="UP000037178"/>
    </source>
</evidence>
<organism evidence="2 3">
    <name type="scientific">Candidatus Rhodobacter oscarellae</name>
    <dbReference type="NCBI Taxonomy" id="1675527"/>
    <lineage>
        <taxon>Bacteria</taxon>
        <taxon>Pseudomonadati</taxon>
        <taxon>Pseudomonadota</taxon>
        <taxon>Alphaproteobacteria</taxon>
        <taxon>Rhodobacterales</taxon>
        <taxon>Rhodobacter group</taxon>
        <taxon>Rhodobacter</taxon>
    </lineage>
</organism>
<dbReference type="AlphaFoldDB" id="A0A0J9ECH5"/>
<dbReference type="OrthoDB" id="7929489at2"/>
<gene>
    <name evidence="2" type="ORF">AIOL_000605</name>
</gene>
<reference evidence="2 3" key="1">
    <citation type="submission" date="2015-06" db="EMBL/GenBank/DDBJ databases">
        <title>Draft genome sequence of an Alphaproteobacteria species associated to the Mediterranean sponge Oscarella lobularis.</title>
        <authorList>
            <person name="Jourda C."/>
            <person name="Santini S."/>
            <person name="Claverie J.-M."/>
        </authorList>
    </citation>
    <scope>NUCLEOTIDE SEQUENCE [LARGE SCALE GENOMIC DNA]</scope>
    <source>
        <strain evidence="2">IGS</strain>
    </source>
</reference>
<dbReference type="SUPFAM" id="SSF141371">
    <property type="entry name" value="PilZ domain-like"/>
    <property type="match status" value="1"/>
</dbReference>
<protein>
    <recommendedName>
        <fullName evidence="4">PilZ domain-containing protein</fullName>
    </recommendedName>
</protein>
<accession>A0A0J9ECH5</accession>
<dbReference type="RefSeq" id="WP_049641531.1">
    <property type="nucleotide sequence ID" value="NZ_LFTY01000001.1"/>
</dbReference>
<dbReference type="Proteomes" id="UP000037178">
    <property type="component" value="Unassembled WGS sequence"/>
</dbReference>
<comment type="caution">
    <text evidence="2">The sequence shown here is derived from an EMBL/GenBank/DDBJ whole genome shotgun (WGS) entry which is preliminary data.</text>
</comment>
<evidence type="ECO:0000256" key="1">
    <source>
        <dbReference type="SAM" id="MobiDB-lite"/>
    </source>
</evidence>
<dbReference type="EMBL" id="LFTY01000001">
    <property type="protein sequence ID" value="KMW60450.1"/>
    <property type="molecule type" value="Genomic_DNA"/>
</dbReference>